<dbReference type="Proteomes" id="UP000192674">
    <property type="component" value="Unassembled WGS sequence"/>
</dbReference>
<dbReference type="EMBL" id="FWXV01000018">
    <property type="protein sequence ID" value="SMD26948.1"/>
    <property type="molecule type" value="Genomic_DNA"/>
</dbReference>
<dbReference type="RefSeq" id="WP_143447207.1">
    <property type="nucleotide sequence ID" value="NZ_FWXV01000018.1"/>
</dbReference>
<dbReference type="AlphaFoldDB" id="A0A1W2FZA8"/>
<sequence>MKLEGELRAYSAPHAVARSAHSTIDNPLWSTVTVRDRMPVVADLVVFAPLTRLGAGDAGYA</sequence>
<protein>
    <submittedName>
        <fullName evidence="1">Uncharacterized protein</fullName>
    </submittedName>
</protein>
<accession>A0A1W2FZA8</accession>
<proteinExistence type="predicted"/>
<name>A0A1W2FZA8_KIBAR</name>
<reference evidence="1" key="1">
    <citation type="submission" date="2017-04" db="EMBL/GenBank/DDBJ databases">
        <authorList>
            <person name="Afonso C.L."/>
            <person name="Miller P.J."/>
            <person name="Scott M.A."/>
            <person name="Spackman E."/>
            <person name="Goraichik I."/>
            <person name="Dimitrov K.M."/>
            <person name="Suarez D.L."/>
            <person name="Swayne D.E."/>
        </authorList>
    </citation>
    <scope>NUCLEOTIDE SEQUENCE [LARGE SCALE GENOMIC DNA]</scope>
    <source>
        <strain evidence="1">DSM 43828</strain>
    </source>
</reference>
<organism evidence="1 2">
    <name type="scientific">Kibdelosporangium aridum</name>
    <dbReference type="NCBI Taxonomy" id="2030"/>
    <lineage>
        <taxon>Bacteria</taxon>
        <taxon>Bacillati</taxon>
        <taxon>Actinomycetota</taxon>
        <taxon>Actinomycetes</taxon>
        <taxon>Pseudonocardiales</taxon>
        <taxon>Pseudonocardiaceae</taxon>
        <taxon>Kibdelosporangium</taxon>
    </lineage>
</organism>
<evidence type="ECO:0000313" key="1">
    <source>
        <dbReference type="EMBL" id="SMD26948.1"/>
    </source>
</evidence>
<gene>
    <name evidence="1" type="ORF">SAMN05661093_10535</name>
</gene>
<evidence type="ECO:0000313" key="2">
    <source>
        <dbReference type="Proteomes" id="UP000192674"/>
    </source>
</evidence>
<keyword evidence="2" id="KW-1185">Reference proteome</keyword>